<dbReference type="AlphaFoldDB" id="A0AAD5Q3C3"/>
<feature type="region of interest" description="Disordered" evidence="1">
    <location>
        <begin position="126"/>
        <end position="158"/>
    </location>
</feature>
<name>A0AAD5Q3C3_9CRUS</name>
<protein>
    <submittedName>
        <fullName evidence="2">Uncharacterized protein</fullName>
    </submittedName>
</protein>
<proteinExistence type="predicted"/>
<keyword evidence="3" id="KW-1185">Reference proteome</keyword>
<organism evidence="2 3">
    <name type="scientific">Daphnia sinensis</name>
    <dbReference type="NCBI Taxonomy" id="1820382"/>
    <lineage>
        <taxon>Eukaryota</taxon>
        <taxon>Metazoa</taxon>
        <taxon>Ecdysozoa</taxon>
        <taxon>Arthropoda</taxon>
        <taxon>Crustacea</taxon>
        <taxon>Branchiopoda</taxon>
        <taxon>Diplostraca</taxon>
        <taxon>Cladocera</taxon>
        <taxon>Anomopoda</taxon>
        <taxon>Daphniidae</taxon>
        <taxon>Daphnia</taxon>
        <taxon>Daphnia similis group</taxon>
    </lineage>
</organism>
<gene>
    <name evidence="2" type="ORF">GHT06_009111</name>
</gene>
<dbReference type="Proteomes" id="UP000820818">
    <property type="component" value="Linkage Group LG1"/>
</dbReference>
<evidence type="ECO:0000313" key="2">
    <source>
        <dbReference type="EMBL" id="KAI9565320.1"/>
    </source>
</evidence>
<comment type="caution">
    <text evidence="2">The sequence shown here is derived from an EMBL/GenBank/DDBJ whole genome shotgun (WGS) entry which is preliminary data.</text>
</comment>
<evidence type="ECO:0000313" key="3">
    <source>
        <dbReference type="Proteomes" id="UP000820818"/>
    </source>
</evidence>
<evidence type="ECO:0000256" key="1">
    <source>
        <dbReference type="SAM" id="MobiDB-lite"/>
    </source>
</evidence>
<reference evidence="2 3" key="1">
    <citation type="submission" date="2022-05" db="EMBL/GenBank/DDBJ databases">
        <title>A multi-omics perspective on studying reproductive biology in Daphnia sinensis.</title>
        <authorList>
            <person name="Jia J."/>
        </authorList>
    </citation>
    <scope>NUCLEOTIDE SEQUENCE [LARGE SCALE GENOMIC DNA]</scope>
    <source>
        <strain evidence="2 3">WSL</strain>
    </source>
</reference>
<dbReference type="EMBL" id="WJBH02000001">
    <property type="protein sequence ID" value="KAI9565320.1"/>
    <property type="molecule type" value="Genomic_DNA"/>
</dbReference>
<sequence length="222" mass="24618">MFFLSQKQRSFANCATMKILFALAFSLTLAGAATINKMMELNRGVLRESDEKNRPIPIVNKTGDALFNAVNDDVYQTDDAYDPAANKGAINGRGEYGFGKRRLSGEEYQPVDKKVQQIVQDVFELDADDSRGNPGYSSRGGHNRYKRHRSSPKGRSVEDDFIVDRETAEHHNADYGGFGGNGVNRGIGNRGGKMGFLDYHSYGRHRSKGYGGHEGYSRHNGV</sequence>
<accession>A0AAD5Q3C3</accession>
<feature type="compositionally biased region" description="Basic residues" evidence="1">
    <location>
        <begin position="141"/>
        <end position="152"/>
    </location>
</feature>